<dbReference type="KEGG" id="spu:115923111"/>
<keyword evidence="2" id="KW-0732">Signal</keyword>
<organism evidence="4 5">
    <name type="scientific">Strongylocentrotus purpuratus</name>
    <name type="common">Purple sea urchin</name>
    <dbReference type="NCBI Taxonomy" id="7668"/>
    <lineage>
        <taxon>Eukaryota</taxon>
        <taxon>Metazoa</taxon>
        <taxon>Echinodermata</taxon>
        <taxon>Eleutherozoa</taxon>
        <taxon>Echinozoa</taxon>
        <taxon>Echinoidea</taxon>
        <taxon>Euechinoidea</taxon>
        <taxon>Echinacea</taxon>
        <taxon>Camarodonta</taxon>
        <taxon>Echinidea</taxon>
        <taxon>Strongylocentrotidae</taxon>
        <taxon>Strongylocentrotus</taxon>
    </lineage>
</organism>
<reference evidence="5" key="1">
    <citation type="submission" date="2015-02" db="EMBL/GenBank/DDBJ databases">
        <title>Genome sequencing for Strongylocentrotus purpuratus.</title>
        <authorList>
            <person name="Murali S."/>
            <person name="Liu Y."/>
            <person name="Vee V."/>
            <person name="English A."/>
            <person name="Wang M."/>
            <person name="Skinner E."/>
            <person name="Han Y."/>
            <person name="Muzny D.M."/>
            <person name="Worley K.C."/>
            <person name="Gibbs R.A."/>
        </authorList>
    </citation>
    <scope>NUCLEOTIDE SEQUENCE</scope>
</reference>
<dbReference type="Pfam" id="PF02140">
    <property type="entry name" value="SUEL_Lectin"/>
    <property type="match status" value="1"/>
</dbReference>
<dbReference type="Proteomes" id="UP000007110">
    <property type="component" value="Unassembled WGS sequence"/>
</dbReference>
<dbReference type="PANTHER" id="PTHR46780">
    <property type="entry name" value="PROTEIN EVA-1"/>
    <property type="match status" value="1"/>
</dbReference>
<comment type="subunit">
    <text evidence="1">Homodimer; disulfide-linked.</text>
</comment>
<keyword evidence="5" id="KW-1185">Reference proteome</keyword>
<dbReference type="OMA" id="QSTEINC"/>
<name>A0A7M7NNK9_STRPU</name>
<dbReference type="InParanoid" id="A0A7M7NNK9"/>
<evidence type="ECO:0000259" key="3">
    <source>
        <dbReference type="PROSITE" id="PS50228"/>
    </source>
</evidence>
<feature type="signal peptide" evidence="2">
    <location>
        <begin position="1"/>
        <end position="26"/>
    </location>
</feature>
<feature type="chain" id="PRO_5029445914" description="SUEL-type lectin domain-containing protein" evidence="2">
    <location>
        <begin position="27"/>
        <end position="137"/>
    </location>
</feature>
<sequence>MAWAERRGLMVLRVSFSLLVLRQAASVTPPPVQEYETKVIVCESQSTEINCENSLINICTAVYGRTDKTTCPDDQVSDTTCGVDVVAVLDRDCNGQSQCTVIASNDLNGDPCKGTYKYLEIAYTCTGNVFLSTFNSH</sequence>
<dbReference type="OrthoDB" id="6120134at2759"/>
<dbReference type="GeneID" id="115923111"/>
<evidence type="ECO:0000256" key="1">
    <source>
        <dbReference type="ARBA" id="ARBA00011748"/>
    </source>
</evidence>
<dbReference type="RefSeq" id="XP_030839201.1">
    <property type="nucleotide sequence ID" value="XM_030983341.1"/>
</dbReference>
<accession>A0A7M7NNK9</accession>
<dbReference type="InterPro" id="IPR043159">
    <property type="entry name" value="Lectin_gal-bd_sf"/>
</dbReference>
<feature type="domain" description="SUEL-type lectin" evidence="3">
    <location>
        <begin position="41"/>
        <end position="126"/>
    </location>
</feature>
<dbReference type="InterPro" id="IPR000922">
    <property type="entry name" value="Lectin_gal-bd_dom"/>
</dbReference>
<protein>
    <recommendedName>
        <fullName evidence="3">SUEL-type lectin domain-containing protein</fullName>
    </recommendedName>
</protein>
<proteinExistence type="predicted"/>
<evidence type="ECO:0000313" key="5">
    <source>
        <dbReference type="Proteomes" id="UP000007110"/>
    </source>
</evidence>
<reference evidence="4" key="2">
    <citation type="submission" date="2021-01" db="UniProtKB">
        <authorList>
            <consortium name="EnsemblMetazoa"/>
        </authorList>
    </citation>
    <scope>IDENTIFICATION</scope>
</reference>
<dbReference type="Gene3D" id="2.60.120.740">
    <property type="match status" value="1"/>
</dbReference>
<dbReference type="EnsemblMetazoa" id="XM_030983341">
    <property type="protein sequence ID" value="XP_030839201"/>
    <property type="gene ID" value="LOC115923111"/>
</dbReference>
<evidence type="ECO:0000256" key="2">
    <source>
        <dbReference type="SAM" id="SignalP"/>
    </source>
</evidence>
<dbReference type="FunFam" id="2.60.120.740:FF:000001">
    <property type="entry name" value="Adhesion G protein-coupled receptor L2"/>
    <property type="match status" value="1"/>
</dbReference>
<dbReference type="AlphaFoldDB" id="A0A7M7NNK9"/>
<evidence type="ECO:0000313" key="4">
    <source>
        <dbReference type="EnsemblMetazoa" id="XP_030839201"/>
    </source>
</evidence>
<dbReference type="PROSITE" id="PS50228">
    <property type="entry name" value="SUEL_LECTIN"/>
    <property type="match status" value="1"/>
</dbReference>
<dbReference type="GO" id="GO:0030246">
    <property type="term" value="F:carbohydrate binding"/>
    <property type="evidence" value="ECO:0007669"/>
    <property type="project" value="InterPro"/>
</dbReference>